<feature type="domain" description="PPIase FKBP-type" evidence="8">
    <location>
        <begin position="163"/>
        <end position="223"/>
    </location>
</feature>
<dbReference type="GO" id="GO:0051083">
    <property type="term" value="P:'de novo' cotranslational protein folding"/>
    <property type="evidence" value="ECO:0007669"/>
    <property type="project" value="TreeGrafter"/>
</dbReference>
<sequence length="459" mass="52763">MKVTVDSKKGLKTNLKVFVDKKTIEEKIGVRLNELSKTVNLKGFRPGKVPVDVLKRQFGKVVYGEVLEKILKETSTQALEEKKIKVAGQPKLDLKSYGEGKDLNYTLEIDELPSIKLKSLDTIKFTDYEIKVTEDETKKRIDDIAKNQNNFKDKNENEIAENGDLVVFDYNATIENQNFEGGEGKNTQIVLGKDLFIKGFDKQLLGVKKNQEKEVLVTLPENYPKKEYAKKKASFKCKILNVKKPTTAKIDEQFAKNLGAKDLNHLKELTTKQIQSQYKMNLDAISKENILNQIEKLHEVDLPDNLVQQELAIMSQGLKKEDVEKNKKESEKIAKKRIKLGLILNELGEKNNLKVEEHEIKNEIQKQIQSMPGQQKKVLEYYQKNPSAAASLRGSIYEEKIINLIKEKSKQTKKTISIKEADLLIEEQHRTHEHFKEEESETSKKTVKSLEKKKKIRKK</sequence>
<dbReference type="NCBIfam" id="TIGR00115">
    <property type="entry name" value="tig"/>
    <property type="match status" value="1"/>
</dbReference>
<dbReference type="GO" id="GO:0015031">
    <property type="term" value="P:protein transport"/>
    <property type="evidence" value="ECO:0007669"/>
    <property type="project" value="InterPro"/>
</dbReference>
<dbReference type="InterPro" id="IPR001179">
    <property type="entry name" value="PPIase_FKBP_dom"/>
</dbReference>
<dbReference type="PIRSF" id="PIRSF003095">
    <property type="entry name" value="Trigger_factor"/>
    <property type="match status" value="1"/>
</dbReference>
<dbReference type="Pfam" id="PF05698">
    <property type="entry name" value="Trigger_C"/>
    <property type="match status" value="1"/>
</dbReference>
<dbReference type="GO" id="GO:0044183">
    <property type="term" value="F:protein folding chaperone"/>
    <property type="evidence" value="ECO:0007669"/>
    <property type="project" value="TreeGrafter"/>
</dbReference>
<dbReference type="GO" id="GO:0043022">
    <property type="term" value="F:ribosome binding"/>
    <property type="evidence" value="ECO:0007669"/>
    <property type="project" value="TreeGrafter"/>
</dbReference>
<dbReference type="PROSITE" id="PS50059">
    <property type="entry name" value="FKBP_PPIASE"/>
    <property type="match status" value="1"/>
</dbReference>
<dbReference type="Gene3D" id="1.10.3120.10">
    <property type="entry name" value="Trigger factor, C-terminal domain"/>
    <property type="match status" value="1"/>
</dbReference>
<dbReference type="InterPro" id="IPR036611">
    <property type="entry name" value="Trigger_fac_ribosome-bd_sf"/>
</dbReference>
<evidence type="ECO:0000256" key="6">
    <source>
        <dbReference type="ARBA" id="ARBA00023235"/>
    </source>
</evidence>
<reference evidence="9" key="1">
    <citation type="submission" date="2018-05" db="EMBL/GenBank/DDBJ databases">
        <authorList>
            <person name="Lanie J.A."/>
            <person name="Ng W.-L."/>
            <person name="Kazmierczak K.M."/>
            <person name="Andrzejewski T.M."/>
            <person name="Davidsen T.M."/>
            <person name="Wayne K.J."/>
            <person name="Tettelin H."/>
            <person name="Glass J.I."/>
            <person name="Rusch D."/>
            <person name="Podicherti R."/>
            <person name="Tsui H.-C.T."/>
            <person name="Winkler M.E."/>
        </authorList>
    </citation>
    <scope>NUCLEOTIDE SEQUENCE</scope>
</reference>
<dbReference type="InterPro" id="IPR027304">
    <property type="entry name" value="Trigger_fact/SurA_dom_sf"/>
</dbReference>
<evidence type="ECO:0000256" key="2">
    <source>
        <dbReference type="ARBA" id="ARBA00005464"/>
    </source>
</evidence>
<comment type="similarity">
    <text evidence="2">Belongs to the FKBP-type PPIase family. Tig subfamily.</text>
</comment>
<keyword evidence="4" id="KW-0697">Rotamase</keyword>
<dbReference type="Pfam" id="PF00254">
    <property type="entry name" value="FKBP_C"/>
    <property type="match status" value="1"/>
</dbReference>
<dbReference type="SUPFAM" id="SSF54534">
    <property type="entry name" value="FKBP-like"/>
    <property type="match status" value="1"/>
</dbReference>
<dbReference type="InterPro" id="IPR037041">
    <property type="entry name" value="Trigger_fac_C_sf"/>
</dbReference>
<gene>
    <name evidence="9" type="ORF">METZ01_LOCUS233569</name>
</gene>
<dbReference type="InterPro" id="IPR005215">
    <property type="entry name" value="Trig_fac"/>
</dbReference>
<dbReference type="AlphaFoldDB" id="A0A382H0Q2"/>
<evidence type="ECO:0000259" key="8">
    <source>
        <dbReference type="PROSITE" id="PS50059"/>
    </source>
</evidence>
<dbReference type="PANTHER" id="PTHR30560">
    <property type="entry name" value="TRIGGER FACTOR CHAPERONE AND PEPTIDYL-PROLYL CIS/TRANS ISOMERASE"/>
    <property type="match status" value="1"/>
</dbReference>
<dbReference type="InterPro" id="IPR008880">
    <property type="entry name" value="Trigger_fac_C"/>
</dbReference>
<keyword evidence="5" id="KW-0143">Chaperone</keyword>
<dbReference type="GO" id="GO:0043335">
    <property type="term" value="P:protein unfolding"/>
    <property type="evidence" value="ECO:0007669"/>
    <property type="project" value="TreeGrafter"/>
</dbReference>
<evidence type="ECO:0000256" key="5">
    <source>
        <dbReference type="ARBA" id="ARBA00023186"/>
    </source>
</evidence>
<comment type="catalytic activity">
    <reaction evidence="1">
        <text>[protein]-peptidylproline (omega=180) = [protein]-peptidylproline (omega=0)</text>
        <dbReference type="Rhea" id="RHEA:16237"/>
        <dbReference type="Rhea" id="RHEA-COMP:10747"/>
        <dbReference type="Rhea" id="RHEA-COMP:10748"/>
        <dbReference type="ChEBI" id="CHEBI:83833"/>
        <dbReference type="ChEBI" id="CHEBI:83834"/>
        <dbReference type="EC" id="5.2.1.8"/>
    </reaction>
</comment>
<evidence type="ECO:0000256" key="4">
    <source>
        <dbReference type="ARBA" id="ARBA00023110"/>
    </source>
</evidence>
<evidence type="ECO:0000313" key="9">
    <source>
        <dbReference type="EMBL" id="SVB80715.1"/>
    </source>
</evidence>
<dbReference type="SUPFAM" id="SSF109998">
    <property type="entry name" value="Triger factor/SurA peptide-binding domain-like"/>
    <property type="match status" value="1"/>
</dbReference>
<feature type="region of interest" description="Disordered" evidence="7">
    <location>
        <begin position="431"/>
        <end position="459"/>
    </location>
</feature>
<name>A0A382H0Q2_9ZZZZ</name>
<protein>
    <recommendedName>
        <fullName evidence="3">peptidylprolyl isomerase</fullName>
        <ecNumber evidence="3">5.2.1.8</ecNumber>
    </recommendedName>
</protein>
<evidence type="ECO:0000256" key="3">
    <source>
        <dbReference type="ARBA" id="ARBA00013194"/>
    </source>
</evidence>
<dbReference type="SUPFAM" id="SSF102735">
    <property type="entry name" value="Trigger factor ribosome-binding domain"/>
    <property type="match status" value="1"/>
</dbReference>
<organism evidence="9">
    <name type="scientific">marine metagenome</name>
    <dbReference type="NCBI Taxonomy" id="408172"/>
    <lineage>
        <taxon>unclassified sequences</taxon>
        <taxon>metagenomes</taxon>
        <taxon>ecological metagenomes</taxon>
    </lineage>
</organism>
<dbReference type="PANTHER" id="PTHR30560:SF3">
    <property type="entry name" value="TRIGGER FACTOR-LIKE PROTEIN TIG, CHLOROPLASTIC"/>
    <property type="match status" value="1"/>
</dbReference>
<dbReference type="HAMAP" id="MF_00303">
    <property type="entry name" value="Trigger_factor_Tig"/>
    <property type="match status" value="1"/>
</dbReference>
<dbReference type="Pfam" id="PF05697">
    <property type="entry name" value="Trigger_N"/>
    <property type="match status" value="1"/>
</dbReference>
<dbReference type="EC" id="5.2.1.8" evidence="3"/>
<dbReference type="EMBL" id="UINC01058447">
    <property type="protein sequence ID" value="SVB80715.1"/>
    <property type="molecule type" value="Genomic_DNA"/>
</dbReference>
<accession>A0A382H0Q2</accession>
<keyword evidence="6" id="KW-0413">Isomerase</keyword>
<dbReference type="GO" id="GO:0003755">
    <property type="term" value="F:peptidyl-prolyl cis-trans isomerase activity"/>
    <property type="evidence" value="ECO:0007669"/>
    <property type="project" value="UniProtKB-KW"/>
</dbReference>
<dbReference type="Gene3D" id="3.10.50.40">
    <property type="match status" value="1"/>
</dbReference>
<dbReference type="Gene3D" id="3.30.70.1050">
    <property type="entry name" value="Trigger factor ribosome-binding domain"/>
    <property type="match status" value="1"/>
</dbReference>
<proteinExistence type="inferred from homology"/>
<evidence type="ECO:0000256" key="1">
    <source>
        <dbReference type="ARBA" id="ARBA00000971"/>
    </source>
</evidence>
<evidence type="ECO:0000256" key="7">
    <source>
        <dbReference type="SAM" id="MobiDB-lite"/>
    </source>
</evidence>
<feature type="compositionally biased region" description="Basic and acidic residues" evidence="7">
    <location>
        <begin position="431"/>
        <end position="450"/>
    </location>
</feature>
<dbReference type="InterPro" id="IPR046357">
    <property type="entry name" value="PPIase_dom_sf"/>
</dbReference>
<dbReference type="InterPro" id="IPR008881">
    <property type="entry name" value="Trigger_fac_ribosome-bd_bac"/>
</dbReference>